<feature type="transmembrane region" description="Helical" evidence="12">
    <location>
        <begin position="256"/>
        <end position="277"/>
    </location>
</feature>
<dbReference type="InterPro" id="IPR050569">
    <property type="entry name" value="TAAR"/>
</dbReference>
<keyword evidence="3" id="KW-1003">Cell membrane</keyword>
<proteinExistence type="inferred from homology"/>
<evidence type="ECO:0000313" key="14">
    <source>
        <dbReference type="EMBL" id="KAJ8972789.1"/>
    </source>
</evidence>
<evidence type="ECO:0000256" key="2">
    <source>
        <dbReference type="ARBA" id="ARBA00010663"/>
    </source>
</evidence>
<feature type="compositionally biased region" description="Basic and acidic residues" evidence="11">
    <location>
        <begin position="516"/>
        <end position="532"/>
    </location>
</feature>
<comment type="caution">
    <text evidence="14">The sequence shown here is derived from an EMBL/GenBank/DDBJ whole genome shotgun (WGS) entry which is preliminary data.</text>
</comment>
<evidence type="ECO:0000256" key="3">
    <source>
        <dbReference type="ARBA" id="ARBA00022475"/>
    </source>
</evidence>
<dbReference type="EMBL" id="JAPWTJ010001300">
    <property type="protein sequence ID" value="KAJ8972789.1"/>
    <property type="molecule type" value="Genomic_DNA"/>
</dbReference>
<dbReference type="Proteomes" id="UP001162164">
    <property type="component" value="Unassembled WGS sequence"/>
</dbReference>
<keyword evidence="15" id="KW-1185">Reference proteome</keyword>
<dbReference type="PRINTS" id="PR00237">
    <property type="entry name" value="GPCRRHODOPSN"/>
</dbReference>
<feature type="transmembrane region" description="Helical" evidence="12">
    <location>
        <begin position="178"/>
        <end position="204"/>
    </location>
</feature>
<dbReference type="PANTHER" id="PTHR24249:SF406">
    <property type="entry name" value="G-PROTEIN COUPLED RECEPTORS FAMILY 1 PROFILE DOMAIN-CONTAINING PROTEIN"/>
    <property type="match status" value="1"/>
</dbReference>
<keyword evidence="7 12" id="KW-0472">Membrane</keyword>
<gene>
    <name evidence="14" type="ORF">NQ317_004472</name>
</gene>
<feature type="transmembrane region" description="Helical" evidence="12">
    <location>
        <begin position="53"/>
        <end position="74"/>
    </location>
</feature>
<evidence type="ECO:0000256" key="12">
    <source>
        <dbReference type="SAM" id="Phobius"/>
    </source>
</evidence>
<comment type="subcellular location">
    <subcellularLocation>
        <location evidence="1">Cell membrane</location>
        <topology evidence="1">Multi-pass membrane protein</topology>
    </subcellularLocation>
</comment>
<feature type="region of interest" description="Disordered" evidence="11">
    <location>
        <begin position="515"/>
        <end position="541"/>
    </location>
</feature>
<dbReference type="InterPro" id="IPR017452">
    <property type="entry name" value="GPCR_Rhodpsn_7TM"/>
</dbReference>
<feature type="transmembrane region" description="Helical" evidence="12">
    <location>
        <begin position="133"/>
        <end position="158"/>
    </location>
</feature>
<feature type="region of interest" description="Disordered" evidence="11">
    <location>
        <begin position="580"/>
        <end position="599"/>
    </location>
</feature>
<protein>
    <recommendedName>
        <fullName evidence="13">G-protein coupled receptors family 1 profile domain-containing protein</fullName>
    </recommendedName>
</protein>
<dbReference type="PANTHER" id="PTHR24249">
    <property type="entry name" value="HISTAMINE RECEPTOR-RELATED G-PROTEIN COUPLED RECEPTOR"/>
    <property type="match status" value="1"/>
</dbReference>
<name>A0ABQ9J5B8_9CUCU</name>
<keyword evidence="9 10" id="KW-0807">Transducer</keyword>
<sequence>MYPIKLNEVLLIGTNNRLRGFAKYPEIHRNEGEPMAYPEFALGWEGIRTANNILLFHLGTVDILLGTLFLIFYIPGIKGTEWSSAGAPCVLHGFLFTLLHPLALWTICGLNCDRYYVIAAPLHYSHIVSPKKVLAGLGCGWVIALFLCLPPLFAIAPYSYIPGLNACGPDFSAGTGTLWYSTLYTAFTLLLPATVIICCNLKILMIARYHRHRIASAIYEVTLSAQVTITHQRNPFFVPTVTAPSSGGPKFRGRSAVYTVFQLVGSFLVLYLPYYIIILWEATLGSLHANNISDNNRMAYDWKLRQHFYTLASTLLISTLPINGFLYGVKSKAIRKTFKNYLRKKQTKSEVNQEIQARTPSTCGSRRPSLTPLGFLTRPTIQRRLSETLFDVNKAIRSPGRSNKIKRIASEITWRPPSANSLNSSPKEEYIGQIKQTTSCNTLQVPGNEQEISTITEKEMYLKLKSSPSNSAPTAVLLHKLFGLEQETVSVKTTVAQSQLENSPRRSPRILITRAYSEESDKNSHPATPHKEITKRRSSSATTLLERKWRQLRYKDDDSDGDSQKPTGDTTKPLLLDNISLSNRSSESSETSETSSGRLVMNLDQKHALADDDGEAAEDQLLLSWNTHKKYGKNDDLRKSKPMLLMQTLVNVQSQEIVL</sequence>
<keyword evidence="5 12" id="KW-1133">Transmembrane helix</keyword>
<evidence type="ECO:0000256" key="11">
    <source>
        <dbReference type="SAM" id="MobiDB-lite"/>
    </source>
</evidence>
<accession>A0ABQ9J5B8</accession>
<feature type="transmembrane region" description="Helical" evidence="12">
    <location>
        <begin position="94"/>
        <end position="112"/>
    </location>
</feature>
<evidence type="ECO:0000256" key="8">
    <source>
        <dbReference type="ARBA" id="ARBA00023170"/>
    </source>
</evidence>
<evidence type="ECO:0000256" key="6">
    <source>
        <dbReference type="ARBA" id="ARBA00023040"/>
    </source>
</evidence>
<keyword evidence="4 10" id="KW-0812">Transmembrane</keyword>
<evidence type="ECO:0000313" key="15">
    <source>
        <dbReference type="Proteomes" id="UP001162164"/>
    </source>
</evidence>
<comment type="similarity">
    <text evidence="2 10">Belongs to the G-protein coupled receptor 1 family.</text>
</comment>
<dbReference type="SUPFAM" id="SSF81321">
    <property type="entry name" value="Family A G protein-coupled receptor-like"/>
    <property type="match status" value="1"/>
</dbReference>
<dbReference type="PROSITE" id="PS00237">
    <property type="entry name" value="G_PROTEIN_RECEP_F1_1"/>
    <property type="match status" value="1"/>
</dbReference>
<keyword evidence="6 10" id="KW-0297">G-protein coupled receptor</keyword>
<evidence type="ECO:0000256" key="1">
    <source>
        <dbReference type="ARBA" id="ARBA00004651"/>
    </source>
</evidence>
<feature type="region of interest" description="Disordered" evidence="11">
    <location>
        <begin position="554"/>
        <end position="574"/>
    </location>
</feature>
<feature type="compositionally biased region" description="Low complexity" evidence="11">
    <location>
        <begin position="585"/>
        <end position="596"/>
    </location>
</feature>
<feature type="domain" description="G-protein coupled receptors family 1 profile" evidence="13">
    <location>
        <begin position="32"/>
        <end position="327"/>
    </location>
</feature>
<dbReference type="InterPro" id="IPR000276">
    <property type="entry name" value="GPCR_Rhodpsn"/>
</dbReference>
<evidence type="ECO:0000256" key="10">
    <source>
        <dbReference type="RuleBase" id="RU000688"/>
    </source>
</evidence>
<reference evidence="14" key="1">
    <citation type="journal article" date="2023" name="Insect Mol. Biol.">
        <title>Genome sequencing provides insights into the evolution of gene families encoding plant cell wall-degrading enzymes in longhorned beetles.</title>
        <authorList>
            <person name="Shin N.R."/>
            <person name="Okamura Y."/>
            <person name="Kirsch R."/>
            <person name="Pauchet Y."/>
        </authorList>
    </citation>
    <scope>NUCLEOTIDE SEQUENCE</scope>
    <source>
        <strain evidence="14">MMC_N1</strain>
    </source>
</reference>
<dbReference type="Pfam" id="PF00001">
    <property type="entry name" value="7tm_1"/>
    <property type="match status" value="1"/>
</dbReference>
<evidence type="ECO:0000256" key="7">
    <source>
        <dbReference type="ARBA" id="ARBA00023136"/>
    </source>
</evidence>
<organism evidence="14 15">
    <name type="scientific">Molorchus minor</name>
    <dbReference type="NCBI Taxonomy" id="1323400"/>
    <lineage>
        <taxon>Eukaryota</taxon>
        <taxon>Metazoa</taxon>
        <taxon>Ecdysozoa</taxon>
        <taxon>Arthropoda</taxon>
        <taxon>Hexapoda</taxon>
        <taxon>Insecta</taxon>
        <taxon>Pterygota</taxon>
        <taxon>Neoptera</taxon>
        <taxon>Endopterygota</taxon>
        <taxon>Coleoptera</taxon>
        <taxon>Polyphaga</taxon>
        <taxon>Cucujiformia</taxon>
        <taxon>Chrysomeloidea</taxon>
        <taxon>Cerambycidae</taxon>
        <taxon>Lamiinae</taxon>
        <taxon>Monochamini</taxon>
        <taxon>Molorchus</taxon>
    </lineage>
</organism>
<keyword evidence="8 10" id="KW-0675">Receptor</keyword>
<evidence type="ECO:0000256" key="9">
    <source>
        <dbReference type="ARBA" id="ARBA00023224"/>
    </source>
</evidence>
<evidence type="ECO:0000259" key="13">
    <source>
        <dbReference type="PROSITE" id="PS50262"/>
    </source>
</evidence>
<evidence type="ECO:0000256" key="5">
    <source>
        <dbReference type="ARBA" id="ARBA00022989"/>
    </source>
</evidence>
<dbReference type="CDD" id="cd00637">
    <property type="entry name" value="7tm_classA_rhodopsin-like"/>
    <property type="match status" value="1"/>
</dbReference>
<dbReference type="Gene3D" id="1.20.1070.10">
    <property type="entry name" value="Rhodopsin 7-helix transmembrane proteins"/>
    <property type="match status" value="1"/>
</dbReference>
<feature type="transmembrane region" description="Helical" evidence="12">
    <location>
        <begin position="308"/>
        <end position="329"/>
    </location>
</feature>
<evidence type="ECO:0000256" key="4">
    <source>
        <dbReference type="ARBA" id="ARBA00022692"/>
    </source>
</evidence>
<dbReference type="PROSITE" id="PS50262">
    <property type="entry name" value="G_PROTEIN_RECEP_F1_2"/>
    <property type="match status" value="1"/>
</dbReference>